<evidence type="ECO:0000256" key="3">
    <source>
        <dbReference type="ARBA" id="ARBA00022553"/>
    </source>
</evidence>
<dbReference type="CDD" id="cd00082">
    <property type="entry name" value="HisKA"/>
    <property type="match status" value="1"/>
</dbReference>
<keyword evidence="4" id="KW-0808">Transferase</keyword>
<keyword evidence="6" id="KW-0902">Two-component regulatory system</keyword>
<feature type="domain" description="PAC" evidence="10">
    <location>
        <begin position="207"/>
        <end position="259"/>
    </location>
</feature>
<dbReference type="Gene3D" id="3.30.450.20">
    <property type="entry name" value="PAS domain"/>
    <property type="match status" value="3"/>
</dbReference>
<dbReference type="InterPro" id="IPR036097">
    <property type="entry name" value="HisK_dim/P_sf"/>
</dbReference>
<feature type="domain" description="PAC" evidence="10">
    <location>
        <begin position="84"/>
        <end position="136"/>
    </location>
</feature>
<evidence type="ECO:0000256" key="7">
    <source>
        <dbReference type="SAM" id="Coils"/>
    </source>
</evidence>
<dbReference type="Gene3D" id="1.10.287.130">
    <property type="match status" value="1"/>
</dbReference>
<dbReference type="SUPFAM" id="SSF55874">
    <property type="entry name" value="ATPase domain of HSP90 chaperone/DNA topoisomerase II/histidine kinase"/>
    <property type="match status" value="1"/>
</dbReference>
<dbReference type="InterPro" id="IPR003594">
    <property type="entry name" value="HATPase_dom"/>
</dbReference>
<evidence type="ECO:0000259" key="9">
    <source>
        <dbReference type="PROSITE" id="PS50112"/>
    </source>
</evidence>
<keyword evidence="7" id="KW-0175">Coiled coil</keyword>
<dbReference type="InterPro" id="IPR036890">
    <property type="entry name" value="HATPase_C_sf"/>
</dbReference>
<dbReference type="InterPro" id="IPR001610">
    <property type="entry name" value="PAC"/>
</dbReference>
<evidence type="ECO:0000259" key="8">
    <source>
        <dbReference type="PROSITE" id="PS50109"/>
    </source>
</evidence>
<proteinExistence type="predicted"/>
<dbReference type="SUPFAM" id="SSF55785">
    <property type="entry name" value="PYP-like sensor domain (PAS domain)"/>
    <property type="match status" value="3"/>
</dbReference>
<name>A0A5B8UFF4_9BACT</name>
<evidence type="ECO:0000256" key="1">
    <source>
        <dbReference type="ARBA" id="ARBA00000085"/>
    </source>
</evidence>
<dbReference type="Pfam" id="PF00512">
    <property type="entry name" value="HisKA"/>
    <property type="match status" value="1"/>
</dbReference>
<comment type="catalytic activity">
    <reaction evidence="1">
        <text>ATP + protein L-histidine = ADP + protein N-phospho-L-histidine.</text>
        <dbReference type="EC" id="2.7.13.3"/>
    </reaction>
</comment>
<evidence type="ECO:0000259" key="10">
    <source>
        <dbReference type="PROSITE" id="PS50113"/>
    </source>
</evidence>
<dbReference type="PROSITE" id="PS50113">
    <property type="entry name" value="PAC"/>
    <property type="match status" value="2"/>
</dbReference>
<sequence>MSKTNVELIMQSEYLQALLGSVDTPVVATDENFTVQYWNRKAEELFEVNASDAVGRLGADVLRLIYPGESAETARATLKDRGCWKGHVSFKKKGGELLLLDASVTAVKNKSGKTIGFVGIHRDVTTIHRTATALSTLLSLVSSVDDYFFMVDKNLKLVWVNESANKKAEADFGIYYLPGEDFVSKMPAYRQAQVRLALQKTLNGDKTTYEAKIASLDGKEIWLEANYFPVKDKSGNTTHACGLVRDITSKKEEEQLNQLSYKGRMLFETFMENSPIMSWITDKNGTIQYLNPSYLKTYGLSKEIIGTSFNKVFPTAMSSAFLQNNNNLYQSRQPLTIIERAITPDGVERIYQVVKFPVEAEDKVYLGGWAMDITEESDLRKDLSESLVKLKNSEKNLKDALEKEHQLNELKSRFVSMASHEFRTPLSTILSSIYLLEHYTTTEQQANRQKHAGKIKEAIQHLNNLLDDFLSLGKLEEGKVAVQRTVFNLEQLCADVLDEVSLLKKEKQTVHVSFTGERNVESDKKLLKNIVINLLSNALKFTEKGAIWLELAATEKETILTVKDEGIGISAADQRHLFETFFRAKNAQNIQGTGLGLHIVQRYVNLLGGKLKLESELGKGTTVTVFLPLNKNSETESF</sequence>
<feature type="domain" description="Histidine kinase" evidence="8">
    <location>
        <begin position="417"/>
        <end position="631"/>
    </location>
</feature>
<dbReference type="NCBIfam" id="TIGR00229">
    <property type="entry name" value="sensory_box"/>
    <property type="match status" value="3"/>
</dbReference>
<accession>A0A5B8UFF4</accession>
<dbReference type="RefSeq" id="WP_146783703.1">
    <property type="nucleotide sequence ID" value="NZ_BAABIO010000006.1"/>
</dbReference>
<evidence type="ECO:0000256" key="6">
    <source>
        <dbReference type="ARBA" id="ARBA00023012"/>
    </source>
</evidence>
<dbReference type="Pfam" id="PF13426">
    <property type="entry name" value="PAS_9"/>
    <property type="match status" value="2"/>
</dbReference>
<dbReference type="Pfam" id="PF02518">
    <property type="entry name" value="HATPase_c"/>
    <property type="match status" value="1"/>
</dbReference>
<dbReference type="PANTHER" id="PTHR43711:SF26">
    <property type="entry name" value="SENSOR HISTIDINE KINASE RCSC"/>
    <property type="match status" value="1"/>
</dbReference>
<dbReference type="PROSITE" id="PS50109">
    <property type="entry name" value="HIS_KIN"/>
    <property type="match status" value="1"/>
</dbReference>
<protein>
    <recommendedName>
        <fullName evidence="2">histidine kinase</fullName>
        <ecNumber evidence="2">2.7.13.3</ecNumber>
    </recommendedName>
</protein>
<evidence type="ECO:0000256" key="5">
    <source>
        <dbReference type="ARBA" id="ARBA00022777"/>
    </source>
</evidence>
<dbReference type="InterPro" id="IPR005467">
    <property type="entry name" value="His_kinase_dom"/>
</dbReference>
<dbReference type="EC" id="2.7.13.3" evidence="2"/>
<dbReference type="SUPFAM" id="SSF47384">
    <property type="entry name" value="Homodimeric domain of signal transducing histidine kinase"/>
    <property type="match status" value="1"/>
</dbReference>
<dbReference type="InterPro" id="IPR003661">
    <property type="entry name" value="HisK_dim/P_dom"/>
</dbReference>
<evidence type="ECO:0000256" key="2">
    <source>
        <dbReference type="ARBA" id="ARBA00012438"/>
    </source>
</evidence>
<dbReference type="GO" id="GO:0000155">
    <property type="term" value="F:phosphorelay sensor kinase activity"/>
    <property type="evidence" value="ECO:0007669"/>
    <property type="project" value="InterPro"/>
</dbReference>
<dbReference type="PROSITE" id="PS50112">
    <property type="entry name" value="PAS"/>
    <property type="match status" value="1"/>
</dbReference>
<dbReference type="SMART" id="SM00388">
    <property type="entry name" value="HisKA"/>
    <property type="match status" value="1"/>
</dbReference>
<dbReference type="AlphaFoldDB" id="A0A5B8UFF4"/>
<keyword evidence="5" id="KW-0418">Kinase</keyword>
<dbReference type="SMART" id="SM00086">
    <property type="entry name" value="PAC"/>
    <property type="match status" value="2"/>
</dbReference>
<reference evidence="11 12" key="1">
    <citation type="journal article" date="2015" name="Int. J. Syst. Evol. Microbiol.">
        <title>Flavisolibacter ginsenosidimutans sp. nov., with ginsenoside-converting activity isolated from soil used for cultivating ginseng.</title>
        <authorList>
            <person name="Zhao Y."/>
            <person name="Liu Q."/>
            <person name="Kang M.S."/>
            <person name="Jin F."/>
            <person name="Yu H."/>
            <person name="Im W.T."/>
        </authorList>
    </citation>
    <scope>NUCLEOTIDE SEQUENCE [LARGE SCALE GENOMIC DNA]</scope>
    <source>
        <strain evidence="11 12">Gsoil 636</strain>
    </source>
</reference>
<evidence type="ECO:0000313" key="12">
    <source>
        <dbReference type="Proteomes" id="UP000321204"/>
    </source>
</evidence>
<organism evidence="11 12">
    <name type="scientific">Flavisolibacter ginsenosidimutans</name>
    <dbReference type="NCBI Taxonomy" id="661481"/>
    <lineage>
        <taxon>Bacteria</taxon>
        <taxon>Pseudomonadati</taxon>
        <taxon>Bacteroidota</taxon>
        <taxon>Chitinophagia</taxon>
        <taxon>Chitinophagales</taxon>
        <taxon>Chitinophagaceae</taxon>
        <taxon>Flavisolibacter</taxon>
    </lineage>
</organism>
<evidence type="ECO:0000256" key="4">
    <source>
        <dbReference type="ARBA" id="ARBA00022679"/>
    </source>
</evidence>
<keyword evidence="12" id="KW-1185">Reference proteome</keyword>
<keyword evidence="3" id="KW-0597">Phosphoprotein</keyword>
<dbReference type="OrthoDB" id="9808408at2"/>
<dbReference type="Proteomes" id="UP000321204">
    <property type="component" value="Chromosome"/>
</dbReference>
<dbReference type="PANTHER" id="PTHR43711">
    <property type="entry name" value="TWO-COMPONENT HISTIDINE KINASE"/>
    <property type="match status" value="1"/>
</dbReference>
<dbReference type="SMART" id="SM00091">
    <property type="entry name" value="PAS"/>
    <property type="match status" value="2"/>
</dbReference>
<dbReference type="InterPro" id="IPR050736">
    <property type="entry name" value="Sensor_HK_Regulatory"/>
</dbReference>
<dbReference type="InterPro" id="IPR000700">
    <property type="entry name" value="PAS-assoc_C"/>
</dbReference>
<dbReference type="InterPro" id="IPR004358">
    <property type="entry name" value="Sig_transdc_His_kin-like_C"/>
</dbReference>
<dbReference type="SMART" id="SM00387">
    <property type="entry name" value="HATPase_c"/>
    <property type="match status" value="1"/>
</dbReference>
<dbReference type="PRINTS" id="PR00344">
    <property type="entry name" value="BCTRLSENSOR"/>
</dbReference>
<dbReference type="Pfam" id="PF08448">
    <property type="entry name" value="PAS_4"/>
    <property type="match status" value="1"/>
</dbReference>
<dbReference type="EMBL" id="CP042433">
    <property type="protein sequence ID" value="QEC55294.1"/>
    <property type="molecule type" value="Genomic_DNA"/>
</dbReference>
<evidence type="ECO:0000313" key="11">
    <source>
        <dbReference type="EMBL" id="QEC55294.1"/>
    </source>
</evidence>
<dbReference type="InterPro" id="IPR035965">
    <property type="entry name" value="PAS-like_dom_sf"/>
</dbReference>
<dbReference type="FunFam" id="3.30.565.10:FF:000006">
    <property type="entry name" value="Sensor histidine kinase WalK"/>
    <property type="match status" value="1"/>
</dbReference>
<dbReference type="CDD" id="cd00130">
    <property type="entry name" value="PAS"/>
    <property type="match status" value="3"/>
</dbReference>
<dbReference type="KEGG" id="fgg:FSB75_05030"/>
<feature type="coiled-coil region" evidence="7">
    <location>
        <begin position="380"/>
        <end position="410"/>
    </location>
</feature>
<dbReference type="InterPro" id="IPR000014">
    <property type="entry name" value="PAS"/>
</dbReference>
<gene>
    <name evidence="11" type="ORF">FSB75_05030</name>
</gene>
<dbReference type="Gene3D" id="3.30.565.10">
    <property type="entry name" value="Histidine kinase-like ATPase, C-terminal domain"/>
    <property type="match status" value="1"/>
</dbReference>
<feature type="domain" description="PAS" evidence="9">
    <location>
        <begin position="11"/>
        <end position="67"/>
    </location>
</feature>
<dbReference type="InterPro" id="IPR013656">
    <property type="entry name" value="PAS_4"/>
</dbReference>